<feature type="transmembrane region" description="Helical" evidence="1">
    <location>
        <begin position="321"/>
        <end position="343"/>
    </location>
</feature>
<feature type="transmembrane region" description="Helical" evidence="1">
    <location>
        <begin position="355"/>
        <end position="373"/>
    </location>
</feature>
<dbReference type="AlphaFoldDB" id="A0A6J4MUQ6"/>
<dbReference type="EMBL" id="CADCUM010000023">
    <property type="protein sequence ID" value="CAA9369533.1"/>
    <property type="molecule type" value="Genomic_DNA"/>
</dbReference>
<sequence>MSRRIRRTPRRWTGTGWHAPVLVLAVLVQGAVALWLGSRGWFSGDLIHYYVERGGAPGGDEGLMEPHAAHWQVLLIIGYLVMFKVLGLTSYLPYLAVTVIVHLALVLLSHRLLLRAGAHPTAALLAALALLTYGAGSEAFLVEAPVALTSAMLIALVSISVLLRRDFDSRGLALVAVLLLVAVMVSLGGVVAAVWVGFFALSRGVRAMAAVVLVPAAAFLVWYAVWGRTAARVLLSPSEALEVPGAALALLVAPFDDLTGRWGAGPVLVLAVLGATVWGARRRPLLASLALAGFAAAAFHAVLSAVAQVPYGMEQVTTSRYRYVVLVALLAGLALLLDAVVTALRDALGPPQRRVAVLLGAAAASLLLVHAALGQFTAARSLAEIGDKTRQHLAGTLVATSTGQEVINDAVRGSYISGEDLGQLADPALRSELPAFEASAEDRIEAESNYFVAVSDEDLDLGDPGEVDSDSFDRELRAGTGCLGYNATNDTPTLTVSSLVGADIRVRSEAGNITTRLHRPDEDVEGDLVAWRTEPGEWTYIGTTAQVAELDVTFDTGGRFIICFS</sequence>
<name>A0A6J4MUQ6_9ACTN</name>
<feature type="transmembrane region" description="Helical" evidence="1">
    <location>
        <begin position="91"/>
        <end position="109"/>
    </location>
</feature>
<feature type="transmembrane region" description="Helical" evidence="1">
    <location>
        <begin position="121"/>
        <end position="140"/>
    </location>
</feature>
<feature type="transmembrane region" description="Helical" evidence="1">
    <location>
        <begin position="207"/>
        <end position="226"/>
    </location>
</feature>
<feature type="transmembrane region" description="Helical" evidence="1">
    <location>
        <begin position="259"/>
        <end position="278"/>
    </location>
</feature>
<keyword evidence="1" id="KW-0812">Transmembrane</keyword>
<organism evidence="2">
    <name type="scientific">uncultured Nocardioides sp</name>
    <dbReference type="NCBI Taxonomy" id="198441"/>
    <lineage>
        <taxon>Bacteria</taxon>
        <taxon>Bacillati</taxon>
        <taxon>Actinomycetota</taxon>
        <taxon>Actinomycetes</taxon>
        <taxon>Propionibacteriales</taxon>
        <taxon>Nocardioidaceae</taxon>
        <taxon>Nocardioides</taxon>
        <taxon>environmental samples</taxon>
    </lineage>
</organism>
<feature type="transmembrane region" description="Helical" evidence="1">
    <location>
        <begin position="21"/>
        <end position="42"/>
    </location>
</feature>
<gene>
    <name evidence="2" type="ORF">AVDCRST_MAG32-474</name>
</gene>
<feature type="transmembrane region" description="Helical" evidence="1">
    <location>
        <begin position="175"/>
        <end position="201"/>
    </location>
</feature>
<feature type="transmembrane region" description="Helical" evidence="1">
    <location>
        <begin position="146"/>
        <end position="163"/>
    </location>
</feature>
<evidence type="ECO:0008006" key="3">
    <source>
        <dbReference type="Google" id="ProtNLM"/>
    </source>
</evidence>
<keyword evidence="1" id="KW-0472">Membrane</keyword>
<keyword evidence="1" id="KW-1133">Transmembrane helix</keyword>
<evidence type="ECO:0000313" key="2">
    <source>
        <dbReference type="EMBL" id="CAA9369533.1"/>
    </source>
</evidence>
<feature type="transmembrane region" description="Helical" evidence="1">
    <location>
        <begin position="285"/>
        <end position="309"/>
    </location>
</feature>
<accession>A0A6J4MUQ6</accession>
<protein>
    <recommendedName>
        <fullName evidence="3">Glycosyltransferase RgtA/B/C/D-like domain-containing protein</fullName>
    </recommendedName>
</protein>
<reference evidence="2" key="1">
    <citation type="submission" date="2020-02" db="EMBL/GenBank/DDBJ databases">
        <authorList>
            <person name="Meier V. D."/>
        </authorList>
    </citation>
    <scope>NUCLEOTIDE SEQUENCE</scope>
    <source>
        <strain evidence="2">AVDCRST_MAG32</strain>
    </source>
</reference>
<feature type="transmembrane region" description="Helical" evidence="1">
    <location>
        <begin position="233"/>
        <end position="253"/>
    </location>
</feature>
<proteinExistence type="predicted"/>
<evidence type="ECO:0000256" key="1">
    <source>
        <dbReference type="SAM" id="Phobius"/>
    </source>
</evidence>